<keyword evidence="1 9" id="KW-0723">Serine/threonine-protein kinase</keyword>
<dbReference type="HOGENOM" id="CLU_000288_81_4_1"/>
<dbReference type="SMART" id="SM00220">
    <property type="entry name" value="S_TKc"/>
    <property type="match status" value="1"/>
</dbReference>
<reference evidence="10" key="1">
    <citation type="journal article" date="2012" name="MBio">
        <title>Comparative genome analysis of Trichophyton rubrum and related dermatophytes reveals candidate genes involved in infection.</title>
        <authorList>
            <person name="Martinez D.A."/>
            <person name="Oliver B.G."/>
            <person name="Graeser Y."/>
            <person name="Goldberg J.M."/>
            <person name="Li W."/>
            <person name="Martinez-Rossi N.M."/>
            <person name="Monod M."/>
            <person name="Shelest E."/>
            <person name="Barton R.C."/>
            <person name="Birch E."/>
            <person name="Brakhage A.A."/>
            <person name="Chen Z."/>
            <person name="Gurr S.J."/>
            <person name="Heiman D."/>
            <person name="Heitman J."/>
            <person name="Kosti I."/>
            <person name="Rossi A."/>
            <person name="Saif S."/>
            <person name="Samalova M."/>
            <person name="Saunders C.W."/>
            <person name="Shea T."/>
            <person name="Summerbell R.C."/>
            <person name="Xu J."/>
            <person name="Young S."/>
            <person name="Zeng Q."/>
            <person name="Birren B.W."/>
            <person name="Cuomo C.A."/>
            <person name="White T.C."/>
        </authorList>
    </citation>
    <scope>NUCLEOTIDE SEQUENCE [LARGE SCALE GENOMIC DNA]</scope>
    <source>
        <strain evidence="10">ATCC MYA-4604 / CBS 118893</strain>
    </source>
</reference>
<feature type="region of interest" description="Disordered" evidence="7">
    <location>
        <begin position="1"/>
        <end position="26"/>
    </location>
</feature>
<dbReference type="STRING" id="535722.E5QYI0"/>
<dbReference type="PANTHER" id="PTHR45646">
    <property type="entry name" value="SERINE/THREONINE-PROTEIN KINASE DOA-RELATED"/>
    <property type="match status" value="1"/>
</dbReference>
<evidence type="ECO:0000313" key="9">
    <source>
        <dbReference type="EMBL" id="EFQ98056.1"/>
    </source>
</evidence>
<evidence type="ECO:0000313" key="10">
    <source>
        <dbReference type="Proteomes" id="UP000002669"/>
    </source>
</evidence>
<dbReference type="GeneID" id="10032333"/>
<dbReference type="Proteomes" id="UP000002669">
    <property type="component" value="Unassembled WGS sequence"/>
</dbReference>
<keyword evidence="3 6" id="KW-0547">Nucleotide-binding</keyword>
<keyword evidence="2" id="KW-0808">Transferase</keyword>
<evidence type="ECO:0000256" key="4">
    <source>
        <dbReference type="ARBA" id="ARBA00022777"/>
    </source>
</evidence>
<evidence type="ECO:0000256" key="5">
    <source>
        <dbReference type="ARBA" id="ARBA00022840"/>
    </source>
</evidence>
<dbReference type="Pfam" id="PF00069">
    <property type="entry name" value="Pkinase"/>
    <property type="match status" value="1"/>
</dbReference>
<dbReference type="InterPro" id="IPR011009">
    <property type="entry name" value="Kinase-like_dom_sf"/>
</dbReference>
<keyword evidence="10" id="KW-1185">Reference proteome</keyword>
<keyword evidence="4 9" id="KW-0418">Kinase</keyword>
<dbReference type="PROSITE" id="PS50011">
    <property type="entry name" value="PROTEIN_KINASE_DOM"/>
    <property type="match status" value="1"/>
</dbReference>
<dbReference type="eggNOG" id="KOG1290">
    <property type="taxonomic scope" value="Eukaryota"/>
</dbReference>
<evidence type="ECO:0000256" key="6">
    <source>
        <dbReference type="PROSITE-ProRule" id="PRU10141"/>
    </source>
</evidence>
<dbReference type="EMBL" id="DS989822">
    <property type="protein sequence ID" value="EFQ98056.1"/>
    <property type="molecule type" value="Genomic_DNA"/>
</dbReference>
<evidence type="ECO:0000256" key="2">
    <source>
        <dbReference type="ARBA" id="ARBA00022679"/>
    </source>
</evidence>
<gene>
    <name evidence="9" type="ORF">MGYG_01093</name>
</gene>
<feature type="binding site" evidence="6">
    <location>
        <position position="93"/>
    </location>
    <ligand>
        <name>ATP</name>
        <dbReference type="ChEBI" id="CHEBI:30616"/>
    </ligand>
</feature>
<sequence length="404" mass="45545">MAVIPTAPQLPEEDNHSDFGDFAHNSDEEGDLEELAKPWHKYATKETPHVFYPICLGEVLNNRYLVEHKIGFGGFSTVWMAHDLQDKKDVALKDEITRSVQDTSHLVTYLATFMLPGDGGHHRALVLPLMGPPLCYFTARNMSVATRMSAAKQLLVALGNLHKAGTIHRGEQELATLPSNDLNERNCMWGMAPMHHLSRSAKYKALSRPLKEIIPGIDNLWKRGELVHPISIPDDLRTDELFLGDFDLAMKHGDPAPQRGYPPMKFCSPDRLRNKGLTVACDMWSYMIIFSILYLGGPPFPPFLKGGIISGIVRRLGPLPKEWKGLYTYPKGLDSWYDENQPTDSKHDLTSTIAYFRPDSDPAERKHVLSLMTRMFTYCPEKRLTAAELLQDPSFKAIMDKNGC</sequence>
<feature type="domain" description="Protein kinase" evidence="8">
    <location>
        <begin position="64"/>
        <end position="395"/>
    </location>
</feature>
<proteinExistence type="predicted"/>
<dbReference type="AlphaFoldDB" id="E5QYI0"/>
<dbReference type="OMA" id="KGPSICT"/>
<evidence type="ECO:0000259" key="8">
    <source>
        <dbReference type="PROSITE" id="PS50011"/>
    </source>
</evidence>
<accession>E5QYI0</accession>
<dbReference type="Gene3D" id="3.30.200.20">
    <property type="entry name" value="Phosphorylase Kinase, domain 1"/>
    <property type="match status" value="1"/>
</dbReference>
<name>E5QYI0_ARTGP</name>
<dbReference type="GO" id="GO:0004674">
    <property type="term" value="F:protein serine/threonine kinase activity"/>
    <property type="evidence" value="ECO:0007669"/>
    <property type="project" value="UniProtKB-KW"/>
</dbReference>
<dbReference type="InterPro" id="IPR017441">
    <property type="entry name" value="Protein_kinase_ATP_BS"/>
</dbReference>
<organism evidence="10">
    <name type="scientific">Arthroderma gypseum (strain ATCC MYA-4604 / CBS 118893)</name>
    <name type="common">Microsporum gypseum</name>
    <dbReference type="NCBI Taxonomy" id="535722"/>
    <lineage>
        <taxon>Eukaryota</taxon>
        <taxon>Fungi</taxon>
        <taxon>Dikarya</taxon>
        <taxon>Ascomycota</taxon>
        <taxon>Pezizomycotina</taxon>
        <taxon>Eurotiomycetes</taxon>
        <taxon>Eurotiomycetidae</taxon>
        <taxon>Onygenales</taxon>
        <taxon>Arthrodermataceae</taxon>
        <taxon>Nannizzia</taxon>
    </lineage>
</organism>
<dbReference type="VEuPathDB" id="FungiDB:MGYG_01093"/>
<evidence type="ECO:0000256" key="7">
    <source>
        <dbReference type="SAM" id="MobiDB-lite"/>
    </source>
</evidence>
<dbReference type="InterPro" id="IPR000719">
    <property type="entry name" value="Prot_kinase_dom"/>
</dbReference>
<evidence type="ECO:0000256" key="3">
    <source>
        <dbReference type="ARBA" id="ARBA00022741"/>
    </source>
</evidence>
<dbReference type="Gene3D" id="1.10.510.10">
    <property type="entry name" value="Transferase(Phosphotransferase) domain 1"/>
    <property type="match status" value="1"/>
</dbReference>
<dbReference type="RefSeq" id="XP_003177008.1">
    <property type="nucleotide sequence ID" value="XM_003176960.1"/>
</dbReference>
<keyword evidence="5 6" id="KW-0067">ATP-binding</keyword>
<protein>
    <submittedName>
        <fullName evidence="9">Serine/threonine protein kinase</fullName>
    </submittedName>
</protein>
<feature type="compositionally biased region" description="Basic and acidic residues" evidence="7">
    <location>
        <begin position="13"/>
        <end position="26"/>
    </location>
</feature>
<dbReference type="PROSITE" id="PS00107">
    <property type="entry name" value="PROTEIN_KINASE_ATP"/>
    <property type="match status" value="1"/>
</dbReference>
<dbReference type="SUPFAM" id="SSF56112">
    <property type="entry name" value="Protein kinase-like (PK-like)"/>
    <property type="match status" value="1"/>
</dbReference>
<evidence type="ECO:0000256" key="1">
    <source>
        <dbReference type="ARBA" id="ARBA00022527"/>
    </source>
</evidence>
<dbReference type="GO" id="GO:0005524">
    <property type="term" value="F:ATP binding"/>
    <property type="evidence" value="ECO:0007669"/>
    <property type="project" value="UniProtKB-UniRule"/>
</dbReference>
<dbReference type="InParanoid" id="E5QYI0"/>
<dbReference type="OrthoDB" id="5979581at2759"/>
<dbReference type="InterPro" id="IPR051175">
    <property type="entry name" value="CLK_kinases"/>
</dbReference>